<name>A0AAN8PY89_POLSC</name>
<dbReference type="AlphaFoldDB" id="A0AAN8PY89"/>
<reference evidence="2 3" key="1">
    <citation type="submission" date="2023-10" db="EMBL/GenBank/DDBJ databases">
        <title>Genomes of two closely related lineages of the louse Polyplax serrata with different host specificities.</title>
        <authorList>
            <person name="Martinu J."/>
            <person name="Tarabai H."/>
            <person name="Stefka J."/>
            <person name="Hypsa V."/>
        </authorList>
    </citation>
    <scope>NUCLEOTIDE SEQUENCE [LARGE SCALE GENOMIC DNA]</scope>
    <source>
        <strain evidence="2">HR10_N</strain>
    </source>
</reference>
<evidence type="ECO:0000313" key="3">
    <source>
        <dbReference type="Proteomes" id="UP001372834"/>
    </source>
</evidence>
<keyword evidence="1" id="KW-0812">Transmembrane</keyword>
<sequence length="207" mass="23216">MNESAVPLAGIIIIVSVSFAVGWNHYVISPQYHQSFARSSQTMKLSNNTKYCFHFTWMGGNFNNRTFRNIQNKTCSQYFKDKKTLCINPMVATYTGGEPDTEYILEHHATAATCRVSQEQVCAKYTVYHNGIVSYQTRYCTQINIDLEGAMQTGCIQEKRGNELIQVCACTSEPGPSGICNAGFQSFSFDLTSVLILSTIYLLCVYI</sequence>
<comment type="caution">
    <text evidence="2">The sequence shown here is derived from an EMBL/GenBank/DDBJ whole genome shotgun (WGS) entry which is preliminary data.</text>
</comment>
<dbReference type="Proteomes" id="UP001372834">
    <property type="component" value="Unassembled WGS sequence"/>
</dbReference>
<organism evidence="2 3">
    <name type="scientific">Polyplax serrata</name>
    <name type="common">Common mouse louse</name>
    <dbReference type="NCBI Taxonomy" id="468196"/>
    <lineage>
        <taxon>Eukaryota</taxon>
        <taxon>Metazoa</taxon>
        <taxon>Ecdysozoa</taxon>
        <taxon>Arthropoda</taxon>
        <taxon>Hexapoda</taxon>
        <taxon>Insecta</taxon>
        <taxon>Pterygota</taxon>
        <taxon>Neoptera</taxon>
        <taxon>Paraneoptera</taxon>
        <taxon>Psocodea</taxon>
        <taxon>Troctomorpha</taxon>
        <taxon>Phthiraptera</taxon>
        <taxon>Anoplura</taxon>
        <taxon>Polyplacidae</taxon>
        <taxon>Polyplax</taxon>
    </lineage>
</organism>
<protein>
    <submittedName>
        <fullName evidence="2">Uncharacterized protein</fullName>
    </submittedName>
</protein>
<keyword evidence="1" id="KW-0472">Membrane</keyword>
<dbReference type="EMBL" id="JAWJWE010000037">
    <property type="protein sequence ID" value="KAK6625761.1"/>
    <property type="molecule type" value="Genomic_DNA"/>
</dbReference>
<evidence type="ECO:0000256" key="1">
    <source>
        <dbReference type="SAM" id="Phobius"/>
    </source>
</evidence>
<accession>A0AAN8PY89</accession>
<feature type="transmembrane region" description="Helical" evidence="1">
    <location>
        <begin position="6"/>
        <end position="28"/>
    </location>
</feature>
<evidence type="ECO:0000313" key="2">
    <source>
        <dbReference type="EMBL" id="KAK6625761.1"/>
    </source>
</evidence>
<keyword evidence="1" id="KW-1133">Transmembrane helix</keyword>
<gene>
    <name evidence="2" type="ORF">RUM43_006060</name>
</gene>
<proteinExistence type="predicted"/>